<comment type="caution">
    <text evidence="1">The sequence shown here is derived from an EMBL/GenBank/DDBJ whole genome shotgun (WGS) entry which is preliminary data.</text>
</comment>
<evidence type="ECO:0000313" key="1">
    <source>
        <dbReference type="EMBL" id="KAB2815584.1"/>
    </source>
</evidence>
<reference evidence="1 2" key="1">
    <citation type="submission" date="2019-10" db="EMBL/GenBank/DDBJ databases">
        <title>Genome sequence of Phaeocystidibacter marisrubri JCM30614 (type strain).</title>
        <authorList>
            <person name="Bowman J.P."/>
        </authorList>
    </citation>
    <scope>NUCLEOTIDE SEQUENCE [LARGE SCALE GENOMIC DNA]</scope>
    <source>
        <strain evidence="1 2">JCM 30614</strain>
    </source>
</reference>
<dbReference type="Proteomes" id="UP000484164">
    <property type="component" value="Unassembled WGS sequence"/>
</dbReference>
<proteinExistence type="predicted"/>
<keyword evidence="2" id="KW-1185">Reference proteome</keyword>
<protein>
    <submittedName>
        <fullName evidence="1">Uncharacterized protein</fullName>
    </submittedName>
</protein>
<organism evidence="1 2">
    <name type="scientific">Phaeocystidibacter marisrubri</name>
    <dbReference type="NCBI Taxonomy" id="1577780"/>
    <lineage>
        <taxon>Bacteria</taxon>
        <taxon>Pseudomonadati</taxon>
        <taxon>Bacteroidota</taxon>
        <taxon>Flavobacteriia</taxon>
        <taxon>Flavobacteriales</taxon>
        <taxon>Phaeocystidibacteraceae</taxon>
        <taxon>Phaeocystidibacter</taxon>
    </lineage>
</organism>
<name>A0A6L3ZDR5_9FLAO</name>
<gene>
    <name evidence="1" type="ORF">F8C82_07730</name>
</gene>
<dbReference type="RefSeq" id="WP_151693014.1">
    <property type="nucleotide sequence ID" value="NZ_BMGX01000001.1"/>
</dbReference>
<dbReference type="AlphaFoldDB" id="A0A6L3ZDR5"/>
<dbReference type="EMBL" id="WBVQ01000002">
    <property type="protein sequence ID" value="KAB2815584.1"/>
    <property type="molecule type" value="Genomic_DNA"/>
</dbReference>
<accession>A0A6L3ZDR5</accession>
<sequence length="123" mass="13369">MEKTIQQRKMQAFTVSKDSAGNSTDQVNLDTSYDRCIGAIFTEIDGSDVLDYSIGLDSGGRTIVEPVNAKALQIDRSVSVNDRIVPLDFSPKSSTDIITQVGSAPTGTLKYQVVFILVKYAEC</sequence>
<evidence type="ECO:0000313" key="2">
    <source>
        <dbReference type="Proteomes" id="UP000484164"/>
    </source>
</evidence>